<evidence type="ECO:0000313" key="1">
    <source>
        <dbReference type="EMBL" id="AEK98469.1"/>
    </source>
</evidence>
<protein>
    <submittedName>
        <fullName evidence="1">U exon</fullName>
    </submittedName>
</protein>
<dbReference type="EMBL" id="HQ913600">
    <property type="protein sequence ID" value="AEK98469.1"/>
    <property type="molecule type" value="Genomic_DNA"/>
</dbReference>
<dbReference type="GeneID" id="15486141"/>
<proteinExistence type="predicted"/>
<evidence type="ECO:0000313" key="2">
    <source>
        <dbReference type="Proteomes" id="UP000121920"/>
    </source>
</evidence>
<dbReference type="KEGG" id="vg:15486141"/>
<dbReference type="RefSeq" id="YP_007518336.1">
    <property type="nucleotide sequence ID" value="NC_020487.1"/>
</dbReference>
<dbReference type="Proteomes" id="UP000121920">
    <property type="component" value="Segment"/>
</dbReference>
<sequence length="61" mass="7217">MRPPTAMHVWCGSSLTTTHLPFSLWRKYATRRGLEYQSWEEGRYVEVLDKLDLGDLLSDFR</sequence>
<reference evidence="1 2" key="1">
    <citation type="journal article" date="2011" name="PLoS Pathog.">
        <title>Cross-species transmission of a novel adenovirus associated with a fulminant pneumonia outbreak in a new world monkey colony.</title>
        <authorList>
            <person name="Chen E.C."/>
            <person name="Yagi S."/>
            <person name="Kelly K.R."/>
            <person name="Mendoza S.P."/>
            <person name="Maninger N."/>
            <person name="Rosenthal A."/>
            <person name="Spinner A."/>
            <person name="Bales K.L."/>
            <person name="Schnurr D.P."/>
            <person name="Lerche N.W."/>
            <person name="Chiu C.Y."/>
        </authorList>
    </citation>
    <scope>NUCLEOTIDE SEQUENCE [LARGE SCALE GENOMIC DNA]</scope>
</reference>
<organism evidence="1 2">
    <name type="scientific">titi monkey adenovirus 1</name>
    <dbReference type="NCBI Taxonomy" id="3123084"/>
    <lineage>
        <taxon>Viruses</taxon>
        <taxon>Varidnaviria</taxon>
        <taxon>Bamfordvirae</taxon>
        <taxon>Preplasmiviricota</taxon>
        <taxon>Polisuviricotina</taxon>
        <taxon>Pharingeaviricetes</taxon>
        <taxon>Rowavirales</taxon>
        <taxon>Adenoviridae</taxon>
        <taxon>Mastadenovirus</taxon>
        <taxon>Mastadenovirus simuli</taxon>
        <taxon>Platyrrhini mastadenovirus A</taxon>
    </lineage>
</organism>
<keyword evidence="2" id="KW-1185">Reference proteome</keyword>
<name>G0ZAJ8_9ADEN</name>
<dbReference type="OrthoDB" id="29265at10239"/>
<accession>G0ZAJ8</accession>